<protein>
    <submittedName>
        <fullName evidence="1">Uncharacterized protein</fullName>
    </submittedName>
</protein>
<dbReference type="Proteomes" id="UP000018144">
    <property type="component" value="Unassembled WGS sequence"/>
</dbReference>
<reference evidence="1 2" key="1">
    <citation type="journal article" date="2013" name="PLoS Genet.">
        <title>The genome and development-dependent transcriptomes of Pyronema confluens: a window into fungal evolution.</title>
        <authorList>
            <person name="Traeger S."/>
            <person name="Altegoer F."/>
            <person name="Freitag M."/>
            <person name="Gabaldon T."/>
            <person name="Kempken F."/>
            <person name="Kumar A."/>
            <person name="Marcet-Houben M."/>
            <person name="Poggeler S."/>
            <person name="Stajich J.E."/>
            <person name="Nowrousian M."/>
        </authorList>
    </citation>
    <scope>NUCLEOTIDE SEQUENCE [LARGE SCALE GENOMIC DNA]</scope>
    <source>
        <strain evidence="2">CBS 100304</strain>
        <tissue evidence="1">Vegetative mycelium</tissue>
    </source>
</reference>
<proteinExistence type="predicted"/>
<evidence type="ECO:0000313" key="2">
    <source>
        <dbReference type="Proteomes" id="UP000018144"/>
    </source>
</evidence>
<organism evidence="1 2">
    <name type="scientific">Pyronema omphalodes (strain CBS 100304)</name>
    <name type="common">Pyronema confluens</name>
    <dbReference type="NCBI Taxonomy" id="1076935"/>
    <lineage>
        <taxon>Eukaryota</taxon>
        <taxon>Fungi</taxon>
        <taxon>Dikarya</taxon>
        <taxon>Ascomycota</taxon>
        <taxon>Pezizomycotina</taxon>
        <taxon>Pezizomycetes</taxon>
        <taxon>Pezizales</taxon>
        <taxon>Pyronemataceae</taxon>
        <taxon>Pyronema</taxon>
    </lineage>
</organism>
<keyword evidence="2" id="KW-1185">Reference proteome</keyword>
<dbReference type="EMBL" id="HF935545">
    <property type="protein sequence ID" value="CCX10473.1"/>
    <property type="molecule type" value="Genomic_DNA"/>
</dbReference>
<dbReference type="AlphaFoldDB" id="U4LFQ2"/>
<name>U4LFQ2_PYROM</name>
<gene>
    <name evidence="1" type="ORF">PCON_10067</name>
</gene>
<sequence>MITSASQFETAHFRLLLDNATTTTLRRVPSS</sequence>
<evidence type="ECO:0000313" key="1">
    <source>
        <dbReference type="EMBL" id="CCX10473.1"/>
    </source>
</evidence>
<accession>U4LFQ2</accession>